<dbReference type="InterPro" id="IPR005182">
    <property type="entry name" value="YdbS-like_PH"/>
</dbReference>
<evidence type="ECO:0000313" key="3">
    <source>
        <dbReference type="Proteomes" id="UP000789405"/>
    </source>
</evidence>
<gene>
    <name evidence="2" type="ORF">DERYTH_LOCUS4807</name>
</gene>
<dbReference type="OrthoDB" id="9970095at2759"/>
<name>A0A9N9FJI3_9GLOM</name>
<comment type="caution">
    <text evidence="2">The sequence shown here is derived from an EMBL/GenBank/DDBJ whole genome shotgun (WGS) entry which is preliminary data.</text>
</comment>
<evidence type="ECO:0000313" key="2">
    <source>
        <dbReference type="EMBL" id="CAG8541117.1"/>
    </source>
</evidence>
<dbReference type="Proteomes" id="UP000789405">
    <property type="component" value="Unassembled WGS sequence"/>
</dbReference>
<sequence length="124" mass="13833">MAQHNDETTIWQGTTWPLGCLSPLCCSSVRWRITNKRIDSVSGCCGSTEHTVDIRRITDLGFHRSCLQMLSGRGTLTIHVADQPPLSVTSFGMKGAYTRLKEAWLATKGVVAVFYDVSVRIKRF</sequence>
<reference evidence="2" key="1">
    <citation type="submission" date="2021-06" db="EMBL/GenBank/DDBJ databases">
        <authorList>
            <person name="Kallberg Y."/>
            <person name="Tangrot J."/>
            <person name="Rosling A."/>
        </authorList>
    </citation>
    <scope>NUCLEOTIDE SEQUENCE</scope>
    <source>
        <strain evidence="2">MA453B</strain>
    </source>
</reference>
<protein>
    <submittedName>
        <fullName evidence="2">2314_t:CDS:1</fullName>
    </submittedName>
</protein>
<accession>A0A9N9FJI3</accession>
<dbReference type="Pfam" id="PF03703">
    <property type="entry name" value="bPH_2"/>
    <property type="match status" value="1"/>
</dbReference>
<organism evidence="2 3">
    <name type="scientific">Dentiscutata erythropus</name>
    <dbReference type="NCBI Taxonomy" id="1348616"/>
    <lineage>
        <taxon>Eukaryota</taxon>
        <taxon>Fungi</taxon>
        <taxon>Fungi incertae sedis</taxon>
        <taxon>Mucoromycota</taxon>
        <taxon>Glomeromycotina</taxon>
        <taxon>Glomeromycetes</taxon>
        <taxon>Diversisporales</taxon>
        <taxon>Gigasporaceae</taxon>
        <taxon>Dentiscutata</taxon>
    </lineage>
</organism>
<proteinExistence type="predicted"/>
<evidence type="ECO:0000259" key="1">
    <source>
        <dbReference type="Pfam" id="PF03703"/>
    </source>
</evidence>
<dbReference type="EMBL" id="CAJVPY010001898">
    <property type="protein sequence ID" value="CAG8541117.1"/>
    <property type="molecule type" value="Genomic_DNA"/>
</dbReference>
<keyword evidence="3" id="KW-1185">Reference proteome</keyword>
<dbReference type="AlphaFoldDB" id="A0A9N9FJI3"/>
<feature type="domain" description="YdbS-like PH" evidence="1">
    <location>
        <begin position="29"/>
        <end position="85"/>
    </location>
</feature>